<dbReference type="InterPro" id="IPR029787">
    <property type="entry name" value="Nucleotide_cyclase"/>
</dbReference>
<evidence type="ECO:0000313" key="3">
    <source>
        <dbReference type="EMBL" id="MBR0797255.1"/>
    </source>
</evidence>
<dbReference type="Gene3D" id="1.25.40.10">
    <property type="entry name" value="Tetratricopeptide repeat domain"/>
    <property type="match status" value="1"/>
</dbReference>
<accession>A0ABS5FKE6</accession>
<dbReference type="InterPro" id="IPR019734">
    <property type="entry name" value="TPR_rpt"/>
</dbReference>
<dbReference type="EMBL" id="JAFCJH010000017">
    <property type="protein sequence ID" value="MBR0797255.1"/>
    <property type="molecule type" value="Genomic_DNA"/>
</dbReference>
<dbReference type="CDD" id="cd07302">
    <property type="entry name" value="CHD"/>
    <property type="match status" value="1"/>
</dbReference>
<dbReference type="SUPFAM" id="SSF48452">
    <property type="entry name" value="TPR-like"/>
    <property type="match status" value="1"/>
</dbReference>
<dbReference type="RefSeq" id="WP_212493213.1">
    <property type="nucleotide sequence ID" value="NZ_JAFCJH010000017.1"/>
</dbReference>
<dbReference type="PROSITE" id="PS50005">
    <property type="entry name" value="TPR"/>
    <property type="match status" value="1"/>
</dbReference>
<reference evidence="4" key="1">
    <citation type="journal article" date="2021" name="ISME J.">
        <title>Evolutionary origin and ecological implication of a unique nif island in free-living Bradyrhizobium lineages.</title>
        <authorList>
            <person name="Tao J."/>
        </authorList>
    </citation>
    <scope>NUCLEOTIDE SEQUENCE [LARGE SCALE GENOMIC DNA]</scope>
    <source>
        <strain evidence="4">SZCCT0434</strain>
    </source>
</reference>
<sequence>MSDPVAVSRKLVAVFAADVEGYSRLMGADEVGTLKGLTERRAILDRLIGQHRGRIANTAGDSVLAEFGSAVEAVQCAVDAQIALAEANAGLAPDRRISFRIGIHIGDVMVRAGDLFGDGVNVAARLQSIAKPGGVCISGTTYDQVRKVLPMTFVDLGVQQVKNIHQPIRAYWVSAPSEPQAADPALAAEADALPPLPDKPSIAVLPFQNMSGDAEQEYFADGMVDEIITALSRFKSLFVVARNSSFTFKGRSVDIKEVGHTLGVRYVLEGSVRKASGRVRIIGQLIDAVAGTHLWADRFERDLVDVFALQDEIAGAVVSAIEPKLLQTEIANATRRRTESLTAYDLYLRALQQFNATSREGIAEALRLTKRALELEPRFDAAAAMAGICHMQRVLFGYAVDPQFERNEAVRLSRLALSMDDGDAEWLADAALISAFMVGDCESAIEMADRAVALNPNLFLAWHCRGWSYRIAGNPGEALRSFERAARMSPVDTRLHLTFAAMGSSLIELRRFDEAILAAKRARRQSPSYSASYRCLASAFAHLGRNAEAREAAERVMETDPTFTISGWIARGGQENSKVQIEGLRKAGLPE</sequence>
<feature type="domain" description="Guanylate cyclase" evidence="2">
    <location>
        <begin position="13"/>
        <end position="127"/>
    </location>
</feature>
<dbReference type="PANTHER" id="PTHR43081">
    <property type="entry name" value="ADENYLATE CYCLASE, TERMINAL-DIFFERENTIATION SPECIFIC-RELATED"/>
    <property type="match status" value="1"/>
</dbReference>
<dbReference type="SUPFAM" id="SSF55073">
    <property type="entry name" value="Nucleotide cyclase"/>
    <property type="match status" value="1"/>
</dbReference>
<dbReference type="Pfam" id="PF00211">
    <property type="entry name" value="Guanylate_cyc"/>
    <property type="match status" value="1"/>
</dbReference>
<dbReference type="InterPro" id="IPR011990">
    <property type="entry name" value="TPR-like_helical_dom_sf"/>
</dbReference>
<gene>
    <name evidence="3" type="ORF">JQ615_17835</name>
</gene>
<evidence type="ECO:0000256" key="1">
    <source>
        <dbReference type="PROSITE-ProRule" id="PRU00339"/>
    </source>
</evidence>
<dbReference type="PANTHER" id="PTHR43081:SF19">
    <property type="entry name" value="PH-SENSITIVE ADENYLATE CYCLASE RV1264"/>
    <property type="match status" value="1"/>
</dbReference>
<dbReference type="PROSITE" id="PS50125">
    <property type="entry name" value="GUANYLATE_CYCLASE_2"/>
    <property type="match status" value="1"/>
</dbReference>
<dbReference type="SMART" id="SM00044">
    <property type="entry name" value="CYCc"/>
    <property type="match status" value="1"/>
</dbReference>
<evidence type="ECO:0000313" key="4">
    <source>
        <dbReference type="Proteomes" id="UP001315278"/>
    </source>
</evidence>
<dbReference type="Gene3D" id="3.30.70.1230">
    <property type="entry name" value="Nucleotide cyclase"/>
    <property type="match status" value="1"/>
</dbReference>
<dbReference type="SMART" id="SM00028">
    <property type="entry name" value="TPR"/>
    <property type="match status" value="4"/>
</dbReference>
<proteinExistence type="predicted"/>
<keyword evidence="4" id="KW-1185">Reference proteome</keyword>
<name>A0ABS5FKE6_9BRAD</name>
<dbReference type="InterPro" id="IPR050697">
    <property type="entry name" value="Adenylyl/Guanylyl_Cyclase_3/4"/>
</dbReference>
<dbReference type="Pfam" id="PF13432">
    <property type="entry name" value="TPR_16"/>
    <property type="match status" value="2"/>
</dbReference>
<dbReference type="Gene3D" id="3.40.50.10070">
    <property type="entry name" value="TolB, N-terminal domain"/>
    <property type="match status" value="1"/>
</dbReference>
<organism evidence="3 4">
    <name type="scientific">Bradyrhizobium jicamae</name>
    <dbReference type="NCBI Taxonomy" id="280332"/>
    <lineage>
        <taxon>Bacteria</taxon>
        <taxon>Pseudomonadati</taxon>
        <taxon>Pseudomonadota</taxon>
        <taxon>Alphaproteobacteria</taxon>
        <taxon>Hyphomicrobiales</taxon>
        <taxon>Nitrobacteraceae</taxon>
        <taxon>Bradyrhizobium</taxon>
    </lineage>
</organism>
<comment type="caution">
    <text evidence="3">The sequence shown here is derived from an EMBL/GenBank/DDBJ whole genome shotgun (WGS) entry which is preliminary data.</text>
</comment>
<evidence type="ECO:0000259" key="2">
    <source>
        <dbReference type="PROSITE" id="PS50125"/>
    </source>
</evidence>
<dbReference type="InterPro" id="IPR001054">
    <property type="entry name" value="A/G_cyclase"/>
</dbReference>
<feature type="repeat" description="TPR" evidence="1">
    <location>
        <begin position="459"/>
        <end position="492"/>
    </location>
</feature>
<keyword evidence="1" id="KW-0802">TPR repeat</keyword>
<dbReference type="Proteomes" id="UP001315278">
    <property type="component" value="Unassembled WGS sequence"/>
</dbReference>
<protein>
    <submittedName>
        <fullName evidence="3">Adenylate/guanylate cyclase domain-containing protein</fullName>
    </submittedName>
</protein>